<dbReference type="GeneID" id="62763300"/>
<gene>
    <name evidence="1" type="ORF">C4N19_07165</name>
</gene>
<protein>
    <submittedName>
        <fullName evidence="1">Uncharacterized protein</fullName>
    </submittedName>
</protein>
<evidence type="ECO:0000313" key="2">
    <source>
        <dbReference type="Proteomes" id="UP000240258"/>
    </source>
</evidence>
<dbReference type="RefSeq" id="WP_005884480.1">
    <property type="nucleotide sequence ID" value="NZ_CP028102.1"/>
</dbReference>
<evidence type="ECO:0000313" key="1">
    <source>
        <dbReference type="EMBL" id="AVQ18884.1"/>
    </source>
</evidence>
<sequence length="120" mass="14636">MKKNRNKNRELLILDRTKKIVLKNSISFLNEVKEDKRKFYNRKNIETFWDFQIAVAKCLIIYKKRIIKYKYSCISKKRIKKQKGIKLKNNYYSTQAKLTSFYISRVMNFINQNSQGVYYE</sequence>
<accession>A0ABM6TXA4</accession>
<dbReference type="EMBL" id="CP028102">
    <property type="protein sequence ID" value="AVQ18884.1"/>
    <property type="molecule type" value="Genomic_DNA"/>
</dbReference>
<organism evidence="1 2">
    <name type="scientific">Fusobacterium mortiferum ATCC 9817</name>
    <dbReference type="NCBI Taxonomy" id="469616"/>
    <lineage>
        <taxon>Bacteria</taxon>
        <taxon>Fusobacteriati</taxon>
        <taxon>Fusobacteriota</taxon>
        <taxon>Fusobacteriia</taxon>
        <taxon>Fusobacteriales</taxon>
        <taxon>Fusobacteriaceae</taxon>
        <taxon>Fusobacterium</taxon>
    </lineage>
</organism>
<name>A0ABM6TXA4_FUSMR</name>
<proteinExistence type="predicted"/>
<reference evidence="2" key="1">
    <citation type="journal article" date="2018" name="MSphere">
        <title>Fusobacterium Genomics Using MinION and Illumina Sequencing Enables Genome Completion and Correction.</title>
        <authorList>
            <person name="Todd S.M."/>
            <person name="Settlage R.E."/>
            <person name="Lahmers K.K."/>
            <person name="Slade D.J."/>
        </authorList>
    </citation>
    <scope>NUCLEOTIDE SEQUENCE [LARGE SCALE GENOMIC DNA]</scope>
    <source>
        <strain evidence="2">ATCC 9817</strain>
    </source>
</reference>
<dbReference type="Proteomes" id="UP000240258">
    <property type="component" value="Chromosome"/>
</dbReference>
<keyword evidence="2" id="KW-1185">Reference proteome</keyword>